<reference evidence="3 4" key="1">
    <citation type="submission" date="2013-02" db="EMBL/GenBank/DDBJ databases">
        <title>The Genome Sequence of Plasmodium falciparum UGT5.1.</title>
        <authorList>
            <consortium name="The Broad Institute Genome Sequencing Platform"/>
            <consortium name="The Broad Institute Genome Sequencing Center for Infectious Disease"/>
            <person name="Neafsey D."/>
            <person name="Cheeseman I."/>
            <person name="Volkman S."/>
            <person name="Adams J."/>
            <person name="Walker B."/>
            <person name="Young S.K."/>
            <person name="Zeng Q."/>
            <person name="Gargeya S."/>
            <person name="Fitzgerald M."/>
            <person name="Haas B."/>
            <person name="Abouelleil A."/>
            <person name="Alvarado L."/>
            <person name="Arachchi H.M."/>
            <person name="Berlin A.M."/>
            <person name="Chapman S.B."/>
            <person name="Dewar J."/>
            <person name="Goldberg J."/>
            <person name="Griggs A."/>
            <person name="Gujja S."/>
            <person name="Hansen M."/>
            <person name="Howarth C."/>
            <person name="Imamovic A."/>
            <person name="Larimer J."/>
            <person name="McCowan C."/>
            <person name="Murphy C."/>
            <person name="Neiman D."/>
            <person name="Pearson M."/>
            <person name="Priest M."/>
            <person name="Roberts A."/>
            <person name="Saif S."/>
            <person name="Shea T."/>
            <person name="Sisk P."/>
            <person name="Sykes S."/>
            <person name="Wortman J."/>
            <person name="Nusbaum C."/>
            <person name="Birren B."/>
        </authorList>
    </citation>
    <scope>NUCLEOTIDE SEQUENCE [LARGE SCALE GENOMIC DNA]</scope>
    <source>
        <strain evidence="3 4">UGT5.1</strain>
    </source>
</reference>
<name>W7JRS2_PLAFA</name>
<accession>W7JRS2</accession>
<dbReference type="PANTHER" id="PTHR12412">
    <property type="entry name" value="CAP BINDING PROTEIN"/>
    <property type="match status" value="1"/>
</dbReference>
<evidence type="ECO:0008006" key="5">
    <source>
        <dbReference type="Google" id="ProtNLM"/>
    </source>
</evidence>
<dbReference type="Gene3D" id="1.25.40.180">
    <property type="match status" value="2"/>
</dbReference>
<feature type="coiled-coil region" evidence="1">
    <location>
        <begin position="976"/>
        <end position="1014"/>
    </location>
</feature>
<evidence type="ECO:0000313" key="3">
    <source>
        <dbReference type="EMBL" id="EWC74271.1"/>
    </source>
</evidence>
<dbReference type="GO" id="GO:0000339">
    <property type="term" value="F:RNA cap binding"/>
    <property type="evidence" value="ECO:0007669"/>
    <property type="project" value="InterPro"/>
</dbReference>
<dbReference type="GO" id="GO:0006406">
    <property type="term" value="P:mRNA export from nucleus"/>
    <property type="evidence" value="ECO:0007669"/>
    <property type="project" value="InterPro"/>
</dbReference>
<feature type="compositionally biased region" description="Acidic residues" evidence="2">
    <location>
        <begin position="524"/>
        <end position="547"/>
    </location>
</feature>
<evidence type="ECO:0000256" key="1">
    <source>
        <dbReference type="SAM" id="Coils"/>
    </source>
</evidence>
<feature type="region of interest" description="Disordered" evidence="2">
    <location>
        <begin position="498"/>
        <end position="572"/>
    </location>
</feature>
<dbReference type="AlphaFoldDB" id="W7JRS2"/>
<dbReference type="GO" id="GO:0000184">
    <property type="term" value="P:nuclear-transcribed mRNA catabolic process, nonsense-mediated decay"/>
    <property type="evidence" value="ECO:0007669"/>
    <property type="project" value="TreeGrafter"/>
</dbReference>
<dbReference type="EMBL" id="KE124719">
    <property type="protein sequence ID" value="EWC74271.1"/>
    <property type="molecule type" value="Genomic_DNA"/>
</dbReference>
<dbReference type="Proteomes" id="UP000030697">
    <property type="component" value="Unassembled WGS sequence"/>
</dbReference>
<dbReference type="GO" id="GO:0005846">
    <property type="term" value="C:nuclear cap binding complex"/>
    <property type="evidence" value="ECO:0007669"/>
    <property type="project" value="InterPro"/>
</dbReference>
<organism evidence="3 4">
    <name type="scientific">Plasmodium falciparum UGT5.1</name>
    <dbReference type="NCBI Taxonomy" id="1237627"/>
    <lineage>
        <taxon>Eukaryota</taxon>
        <taxon>Sar</taxon>
        <taxon>Alveolata</taxon>
        <taxon>Apicomplexa</taxon>
        <taxon>Aconoidasida</taxon>
        <taxon>Haemosporida</taxon>
        <taxon>Plasmodiidae</taxon>
        <taxon>Plasmodium</taxon>
        <taxon>Plasmodium (Laverania)</taxon>
    </lineage>
</organism>
<proteinExistence type="predicted"/>
<keyword evidence="1" id="KW-0175">Coiled coil</keyword>
<dbReference type="SUPFAM" id="SSF48371">
    <property type="entry name" value="ARM repeat"/>
    <property type="match status" value="1"/>
</dbReference>
<evidence type="ECO:0000313" key="4">
    <source>
        <dbReference type="Proteomes" id="UP000030697"/>
    </source>
</evidence>
<protein>
    <recommendedName>
        <fullName evidence="5">MIF4G domain-containing protein</fullName>
    </recommendedName>
</protein>
<dbReference type="PANTHER" id="PTHR12412:SF2">
    <property type="entry name" value="NUCLEAR CAP-BINDING PROTEIN SUBUNIT 1"/>
    <property type="match status" value="1"/>
</dbReference>
<dbReference type="OrthoDB" id="10252707at2759"/>
<dbReference type="InterPro" id="IPR016024">
    <property type="entry name" value="ARM-type_fold"/>
</dbReference>
<dbReference type="GO" id="GO:0003729">
    <property type="term" value="F:mRNA binding"/>
    <property type="evidence" value="ECO:0007669"/>
    <property type="project" value="TreeGrafter"/>
</dbReference>
<sequence length="1090" mass="129526">MEDIEFHFIKNEIIKIGDKLIDSEDIFELCKKISKSKTKQCIDTILECIFYMPVKIGIYATILGIITKNNEKLKLDVVLKLNHNIEVFIKDKPLQCLLWFRCIISLSCCHIYDFKYCLDLFNKLYELCVELYKEKKYIKGDNILYMLLSNFFYISKNIYDENKGVLDNLLHNSFDLIEKRQECIDNIDIDNNDITTIEYIYIYINSIIHSDNFNDRLYYLKNALNKYLENNLKSVATHRFYQKEIFQEIFLKKNSELDDHVWNIESITTNILERNKLSDQNNEDNHDVNNNNEDPSGGNLKTNLISLPSIIEKCININHFVNYECVEYISSLQIDFRKKKKKAYKNMHDVWLIQEHVLDILELYKDSVEFSSKVLGIYVQLQSKLYNNILIECIVNKLLCSFNEKNYYFYISLINRLLLINKNLGTVIIRCIKYVLRKIGTLDNESFYLFMELCLCMLTFFSYEHKLLKSKENFFKRKYNDKNKILKVQGENMQNNVEEITGGVNESEGQKNKKGKKRTRDEIGDNDDNDNDNDDNNDDNNNDDNNDDNNNNNDDNNNDDELNEGYEKQFPFNRNNKKNVVILKKNEQTLNELKMLDSKIPFCIEADVKYNSDEYSDDEYLCEDNNNDNNNNNDKDDYTFEESEIDLDENNNDNNDYMFDYETFNEELEKLDLCENLKQFTKLMYCVIKKKHCRKWCRNFYFKSCSLVYKNELENLIPRCIINYCNNFKCVIDTKHDEFHEYLIFNSMIKYTYDEINNIQDRSLLLKKNENHTKDDAIKKFNDSMNILIQGFMNFLNGKCFLNNVPLFFANLSQNIMNIISNISNNHLDGNMFNSYVFENDFLKDSISWNSYDLFILFFKSLILFDSSNVSSLKQAFKNHSIILLNYKDAQNFSSDDDKRVFEMDLINIVYSHFNNSVLLNIVISLLIENLIVDEFSVMHFIFEKLDDANLDEYYVVRLLYDGINNLIILKEANDIEKNKLRRKQTRNENEEQINELENKKNELLQKIFLLCNKSIFMLCDKMMKLKKSNNSYMSKELLKESLVFLRTYLSYIDVDQFLQLCHENNFESELLELATIFKYASLKSKNKEN</sequence>
<gene>
    <name evidence="3" type="ORF">C923_05076</name>
</gene>
<dbReference type="GO" id="GO:0005634">
    <property type="term" value="C:nucleus"/>
    <property type="evidence" value="ECO:0007669"/>
    <property type="project" value="TreeGrafter"/>
</dbReference>
<dbReference type="InterPro" id="IPR027159">
    <property type="entry name" value="CBP80"/>
</dbReference>
<evidence type="ECO:0000256" key="2">
    <source>
        <dbReference type="SAM" id="MobiDB-lite"/>
    </source>
</evidence>